<feature type="compositionally biased region" description="Basic residues" evidence="1">
    <location>
        <begin position="37"/>
        <end position="49"/>
    </location>
</feature>
<evidence type="ECO:0000256" key="1">
    <source>
        <dbReference type="SAM" id="MobiDB-lite"/>
    </source>
</evidence>
<feature type="domain" description="Peptidase C51" evidence="3">
    <location>
        <begin position="452"/>
        <end position="590"/>
    </location>
</feature>
<dbReference type="Pfam" id="PF05257">
    <property type="entry name" value="CHAP"/>
    <property type="match status" value="1"/>
</dbReference>
<keyword evidence="2" id="KW-1133">Transmembrane helix</keyword>
<dbReference type="PROSITE" id="PS50911">
    <property type="entry name" value="CHAP"/>
    <property type="match status" value="1"/>
</dbReference>
<dbReference type="OrthoDB" id="977752at2"/>
<dbReference type="AlphaFoldDB" id="A0A1I4GGB3"/>
<feature type="compositionally biased region" description="Basic and acidic residues" evidence="1">
    <location>
        <begin position="71"/>
        <end position="97"/>
    </location>
</feature>
<accession>A0A1I4GGB3</accession>
<gene>
    <name evidence="4" type="ORF">SAMN05216438_10424</name>
</gene>
<feature type="transmembrane region" description="Helical" evidence="2">
    <location>
        <begin position="228"/>
        <end position="248"/>
    </location>
</feature>
<dbReference type="InterPro" id="IPR007921">
    <property type="entry name" value="CHAP_dom"/>
</dbReference>
<dbReference type="Gene3D" id="3.90.1720.60">
    <property type="match status" value="1"/>
</dbReference>
<evidence type="ECO:0000313" key="4">
    <source>
        <dbReference type="EMBL" id="SFL29088.1"/>
    </source>
</evidence>
<dbReference type="Proteomes" id="UP000181969">
    <property type="component" value="Unassembled WGS sequence"/>
</dbReference>
<feature type="region of interest" description="Disordered" evidence="1">
    <location>
        <begin position="33"/>
        <end position="113"/>
    </location>
</feature>
<name>A0A1I4GGB3_9LACT</name>
<evidence type="ECO:0000313" key="5">
    <source>
        <dbReference type="Proteomes" id="UP000181969"/>
    </source>
</evidence>
<proteinExistence type="predicted"/>
<protein>
    <submittedName>
        <fullName evidence="4">Mannosyl-glycoprotein endo-beta-N-acetylglucosaminidase</fullName>
    </submittedName>
</protein>
<reference evidence="4 5" key="1">
    <citation type="submission" date="2016-10" db="EMBL/GenBank/DDBJ databases">
        <authorList>
            <person name="de Groot N.N."/>
        </authorList>
    </citation>
    <scope>NUCLEOTIDE SEQUENCE [LARGE SCALE GENOMIC DNA]</scope>
    <source>
        <strain evidence="4 5">M79</strain>
    </source>
</reference>
<organism evidence="4 5">
    <name type="scientific">Lactococcus garvieae</name>
    <dbReference type="NCBI Taxonomy" id="1363"/>
    <lineage>
        <taxon>Bacteria</taxon>
        <taxon>Bacillati</taxon>
        <taxon>Bacillota</taxon>
        <taxon>Bacilli</taxon>
        <taxon>Lactobacillales</taxon>
        <taxon>Streptococcaceae</taxon>
        <taxon>Lactococcus</taxon>
    </lineage>
</organism>
<keyword evidence="2" id="KW-0472">Membrane</keyword>
<feature type="compositionally biased region" description="Low complexity" evidence="1">
    <location>
        <begin position="99"/>
        <end position="113"/>
    </location>
</feature>
<sequence>MGVNFKDKAKEQEKLVNKRSFVLGREKSIKALTEKGKRNRAAHRFKGKISKADSTKQGFVFRKTLAQQDSEPSKKGKGSKDQRKTKREKDLKADRPALSKRQQAAQSAKQALKRGATTSAFGAVTQDENLEDAQKVVNKVEQGKAFSQNAQKASRFLLNRTKKQEEFSNVTKKAIRFGGKAPKGIGITPFKPKKPKALKGIQGKIQQFFTKGAIKGVTTAASSNPVSLGIGAVVLLIIGLAAGLALLLGSTQSQASSTDGVFYVAHWDGKDAYHSSFLAQRYGITAKQIDGFIASEGFTGLDSRASGTEFLKLQEESGIDVRTLVAFAQMESSFGTAGVAKEYPKSNLFGYGAFDNDPDQGASWDNSRAVQDFRSTQIDGYGNKTLAICDERASQFHAGTLQPGQAVYWTAENSGKGRATIEEAFDKYIDEHGGTPKPPGGYGSAGGGGVGSATLSSLDKMLGQVIPGTYGGETGQCYAVPAYYAHSINSAITLTNGIAAASIGSDYDWKKWGWTVVANPKYSDLRSGDTICFNVGANMGSWYADPNYGHVGVVGKVLGNNQFLMYDQNPGPLKTWTVTYVSGGVASVIHPPSGK</sequence>
<evidence type="ECO:0000259" key="3">
    <source>
        <dbReference type="PROSITE" id="PS50911"/>
    </source>
</evidence>
<dbReference type="RefSeq" id="WP_074750887.1">
    <property type="nucleotide sequence ID" value="NZ_FOTJ01000004.1"/>
</dbReference>
<keyword evidence="2" id="KW-0812">Transmembrane</keyword>
<dbReference type="EMBL" id="FOTJ01000004">
    <property type="protein sequence ID" value="SFL29088.1"/>
    <property type="molecule type" value="Genomic_DNA"/>
</dbReference>
<evidence type="ECO:0000256" key="2">
    <source>
        <dbReference type="SAM" id="Phobius"/>
    </source>
</evidence>